<protein>
    <submittedName>
        <fullName evidence="1">Uncharacterized protein</fullName>
    </submittedName>
</protein>
<organism evidence="1">
    <name type="scientific">viral metagenome</name>
    <dbReference type="NCBI Taxonomy" id="1070528"/>
    <lineage>
        <taxon>unclassified sequences</taxon>
        <taxon>metagenomes</taxon>
        <taxon>organismal metagenomes</taxon>
    </lineage>
</organism>
<dbReference type="EMBL" id="MT141443">
    <property type="protein sequence ID" value="QJA61495.1"/>
    <property type="molecule type" value="Genomic_DNA"/>
</dbReference>
<evidence type="ECO:0000313" key="1">
    <source>
        <dbReference type="EMBL" id="QJA61495.1"/>
    </source>
</evidence>
<evidence type="ECO:0000313" key="2">
    <source>
        <dbReference type="EMBL" id="QJA80804.1"/>
    </source>
</evidence>
<proteinExistence type="predicted"/>
<accession>A0A6M3IWR3</accession>
<gene>
    <name evidence="2" type="ORF">MM415A00651_0017</name>
    <name evidence="1" type="ORF">MM415B00931_0016</name>
</gene>
<dbReference type="EMBL" id="MT142436">
    <property type="protein sequence ID" value="QJA80804.1"/>
    <property type="molecule type" value="Genomic_DNA"/>
</dbReference>
<reference evidence="1" key="1">
    <citation type="submission" date="2020-03" db="EMBL/GenBank/DDBJ databases">
        <title>The deep terrestrial virosphere.</title>
        <authorList>
            <person name="Holmfeldt K."/>
            <person name="Nilsson E."/>
            <person name="Simone D."/>
            <person name="Lopez-Fernandez M."/>
            <person name="Wu X."/>
            <person name="de Brujin I."/>
            <person name="Lundin D."/>
            <person name="Andersson A."/>
            <person name="Bertilsson S."/>
            <person name="Dopson M."/>
        </authorList>
    </citation>
    <scope>NUCLEOTIDE SEQUENCE</scope>
    <source>
        <strain evidence="2">MM415A00651</strain>
        <strain evidence="1">MM415B00931</strain>
    </source>
</reference>
<dbReference type="AlphaFoldDB" id="A0A6M3IWR3"/>
<name>A0A6M3IWR3_9ZZZZ</name>
<sequence>MIKKTKPLDLDGNDYDVHDIDNAVKSRHHLKDPKLEIKGLDKKLIEEKNGFSIYEVDGKWIRNNIDVGFGTGGHGLVHSYIPMDEIWVWPVTEDKWSIALHEMIEFNLMKDKDMDFTQAHKKTIEITKGKSDKKELLGKV</sequence>